<comment type="caution">
    <text evidence="2">The sequence shown here is derived from an EMBL/GenBank/DDBJ whole genome shotgun (WGS) entry which is preliminary data.</text>
</comment>
<dbReference type="GO" id="GO:0016811">
    <property type="term" value="F:hydrolase activity, acting on carbon-nitrogen (but not peptide) bonds, in linear amides"/>
    <property type="evidence" value="ECO:0007669"/>
    <property type="project" value="TreeGrafter"/>
</dbReference>
<dbReference type="RefSeq" id="WP_068277422.1">
    <property type="nucleotide sequence ID" value="NZ_LQZG01000004.1"/>
</dbReference>
<gene>
    <name evidence="2" type="ORF">AWH69_14440</name>
</gene>
<dbReference type="Gene3D" id="3.40.50.10320">
    <property type="entry name" value="LmbE-like"/>
    <property type="match status" value="1"/>
</dbReference>
<dbReference type="Pfam" id="PF02585">
    <property type="entry name" value="PIG-L"/>
    <property type="match status" value="1"/>
</dbReference>
<evidence type="ECO:0000313" key="3">
    <source>
        <dbReference type="Proteomes" id="UP000076976"/>
    </source>
</evidence>
<dbReference type="Proteomes" id="UP000076976">
    <property type="component" value="Unassembled WGS sequence"/>
</dbReference>
<sequence>MSEPELQPLDEDGIETVLCVVAHPDDIEYGTSAAVARWTDDGKRVSYYLLTRGEAGIEGMDPVDAAPARADEERASAAVVGVDRVEFADLADGTIEYGIPLRRLVAEQIRRTRPDLVVSLNRHEVFGPGQLNQADHRAVGQAVIDACADAGNRWIHTELAADGLEPWHVRMIAFASSPEATHYVDVTGYAERAVESLEEHRLYNAALPESFPSPREIIEGSLGGGAERLGDPDITHALLLEVFTR</sequence>
<dbReference type="GO" id="GO:0016137">
    <property type="term" value="P:glycoside metabolic process"/>
    <property type="evidence" value="ECO:0007669"/>
    <property type="project" value="UniProtKB-ARBA"/>
</dbReference>
<dbReference type="InterPro" id="IPR024078">
    <property type="entry name" value="LmbE-like_dom_sf"/>
</dbReference>
<evidence type="ECO:0000313" key="2">
    <source>
        <dbReference type="EMBL" id="OAB86520.1"/>
    </source>
</evidence>
<proteinExistence type="predicted"/>
<keyword evidence="1" id="KW-0862">Zinc</keyword>
<accession>A0A176QA05</accession>
<dbReference type="InterPro" id="IPR003737">
    <property type="entry name" value="GlcNAc_PI_deacetylase-related"/>
</dbReference>
<protein>
    <submittedName>
        <fullName evidence="2">GlcNAc-PI de-N-acetylase</fullName>
    </submittedName>
</protein>
<evidence type="ECO:0000256" key="1">
    <source>
        <dbReference type="ARBA" id="ARBA00022833"/>
    </source>
</evidence>
<dbReference type="PANTHER" id="PTHR12993:SF28">
    <property type="entry name" value="LMBE FAMILY PROTEIN"/>
    <property type="match status" value="1"/>
</dbReference>
<dbReference type="EMBL" id="LQZG01000004">
    <property type="protein sequence ID" value="OAB86520.1"/>
    <property type="molecule type" value="Genomic_DNA"/>
</dbReference>
<dbReference type="PANTHER" id="PTHR12993">
    <property type="entry name" value="N-ACETYLGLUCOSAMINYL-PHOSPHATIDYLINOSITOL DE-N-ACETYLASE-RELATED"/>
    <property type="match status" value="1"/>
</dbReference>
<name>A0A176QA05_9MICO</name>
<dbReference type="STRING" id="262209.AWH69_14440"/>
<organism evidence="2 3">
    <name type="scientific">Janibacter melonis</name>
    <dbReference type="NCBI Taxonomy" id="262209"/>
    <lineage>
        <taxon>Bacteria</taxon>
        <taxon>Bacillati</taxon>
        <taxon>Actinomycetota</taxon>
        <taxon>Actinomycetes</taxon>
        <taxon>Micrococcales</taxon>
        <taxon>Intrasporangiaceae</taxon>
        <taxon>Janibacter</taxon>
    </lineage>
</organism>
<dbReference type="SUPFAM" id="SSF102588">
    <property type="entry name" value="LmbE-like"/>
    <property type="match status" value="1"/>
</dbReference>
<dbReference type="AlphaFoldDB" id="A0A176QA05"/>
<reference evidence="2 3" key="1">
    <citation type="submission" date="2016-01" db="EMBL/GenBank/DDBJ databases">
        <title>Janibacter melonis strain CD11_4 genome sequencing and assembly.</title>
        <authorList>
            <person name="Nair G.R."/>
            <person name="Kaur G."/>
            <person name="Chander A.M."/>
            <person name="Mayilraj S."/>
        </authorList>
    </citation>
    <scope>NUCLEOTIDE SEQUENCE [LARGE SCALE GENOMIC DNA]</scope>
    <source>
        <strain evidence="2 3">CD11-4</strain>
    </source>
</reference>
<keyword evidence="3" id="KW-1185">Reference proteome</keyword>